<feature type="transmembrane region" description="Helical" evidence="1">
    <location>
        <begin position="231"/>
        <end position="251"/>
    </location>
</feature>
<feature type="transmembrane region" description="Helical" evidence="1">
    <location>
        <begin position="329"/>
        <end position="347"/>
    </location>
</feature>
<feature type="transmembrane region" description="Helical" evidence="1">
    <location>
        <begin position="193"/>
        <end position="219"/>
    </location>
</feature>
<evidence type="ECO:0000259" key="2">
    <source>
        <dbReference type="Pfam" id="PF10131"/>
    </source>
</evidence>
<keyword evidence="1" id="KW-1133">Transmembrane helix</keyword>
<dbReference type="EMBL" id="PEZT01000010">
    <property type="protein sequence ID" value="PIS09407.1"/>
    <property type="molecule type" value="Genomic_DNA"/>
</dbReference>
<feature type="transmembrane region" description="Helical" evidence="1">
    <location>
        <begin position="549"/>
        <end position="570"/>
    </location>
</feature>
<keyword evidence="1" id="KW-0812">Transmembrane</keyword>
<feature type="transmembrane region" description="Helical" evidence="1">
    <location>
        <begin position="82"/>
        <end position="101"/>
    </location>
</feature>
<proteinExistence type="predicted"/>
<name>A0A2H0W9U6_9BACT</name>
<protein>
    <recommendedName>
        <fullName evidence="2">Membrane protein 6-pyruvoyl-tetrahydropterin synthase-related domain-containing protein</fullName>
    </recommendedName>
</protein>
<dbReference type="Proteomes" id="UP000230093">
    <property type="component" value="Unassembled WGS sequence"/>
</dbReference>
<sequence>MKKYFTKIKPRIKLEKKRLLFIALIILIILPSCWPLFNPKFFRMHDYTHVARLVELSRALKDGHFPPYWSRNLGWGYGMPLFSFYGSLPYFVGVLFSLFFSFINSIKLVFMLTFFIGFSGMFFLARKFWGKMAGFLAALAFVYSPYRAVDFYVRGALSELFAISLIPWVMWGISEVIDKKNKKIIGLNSLLLAFFLLSHTILDLIILPFFIIFAIFYLLIKKIDKKKLKRVFVSFLLGIGLSSFFLIPAFFEKGFTRVAELTGGYSHYAHHFLYFRQYYWGRWGFAGSVDGPNDGMSFHLGRVHLGLGLITLLLGLVEMGWKRKLSLRLKLIFFFIISGLGLAFLATYKAKSIWDAIPIFSYIQFPWRFNSIIIVLVAFLAGGWLSYLKDLKLKTKFLNKSVLPGALLFLVSALILKVNLQYFKPQEYIDPKDLYYSDEKMIRMSMSGVIPDYIPTWVREEPEVALEDFKVINGHPKVKVLESKTQKLGLMVDSDEESQLQLNRFYFPGWTLYLDGKKWDFEYQDNNGIIKTIIPPGEHEVMLVFKATLIRKMAELISVISGIAILWIILI</sequence>
<dbReference type="Pfam" id="PF10131">
    <property type="entry name" value="PTPS_related"/>
    <property type="match status" value="1"/>
</dbReference>
<evidence type="ECO:0000313" key="3">
    <source>
        <dbReference type="EMBL" id="PIS09407.1"/>
    </source>
</evidence>
<feature type="transmembrane region" description="Helical" evidence="1">
    <location>
        <begin position="367"/>
        <end position="385"/>
    </location>
</feature>
<evidence type="ECO:0000256" key="1">
    <source>
        <dbReference type="SAM" id="Phobius"/>
    </source>
</evidence>
<feature type="transmembrane region" description="Helical" evidence="1">
    <location>
        <begin position="397"/>
        <end position="416"/>
    </location>
</feature>
<feature type="transmembrane region" description="Helical" evidence="1">
    <location>
        <begin position="132"/>
        <end position="149"/>
    </location>
</feature>
<organism evidence="3 4">
    <name type="scientific">Candidatus Beckwithbacteria bacterium CG10_big_fil_rev_8_21_14_0_10_34_10</name>
    <dbReference type="NCBI Taxonomy" id="1974495"/>
    <lineage>
        <taxon>Bacteria</taxon>
        <taxon>Candidatus Beckwithiibacteriota</taxon>
    </lineage>
</organism>
<feature type="transmembrane region" description="Helical" evidence="1">
    <location>
        <begin position="299"/>
        <end position="317"/>
    </location>
</feature>
<comment type="caution">
    <text evidence="3">The sequence shown here is derived from an EMBL/GenBank/DDBJ whole genome shotgun (WGS) entry which is preliminary data.</text>
</comment>
<keyword evidence="1" id="KW-0472">Membrane</keyword>
<feature type="transmembrane region" description="Helical" evidence="1">
    <location>
        <begin position="108"/>
        <end position="126"/>
    </location>
</feature>
<feature type="transmembrane region" description="Helical" evidence="1">
    <location>
        <begin position="156"/>
        <end position="173"/>
    </location>
</feature>
<dbReference type="InterPro" id="IPR018776">
    <property type="entry name" value="Membrane_prot_PTPS-rel_domain"/>
</dbReference>
<gene>
    <name evidence="3" type="ORF">COT75_01875</name>
</gene>
<reference evidence="4" key="1">
    <citation type="submission" date="2017-09" db="EMBL/GenBank/DDBJ databases">
        <title>Depth-based differentiation of microbial function through sediment-hosted aquifers and enrichment of novel symbionts in the deep terrestrial subsurface.</title>
        <authorList>
            <person name="Probst A.J."/>
            <person name="Ladd B."/>
            <person name="Jarett J.K."/>
            <person name="Geller-Mcgrath D.E."/>
            <person name="Sieber C.M.K."/>
            <person name="Emerson J.B."/>
            <person name="Anantharaman K."/>
            <person name="Thomas B.C."/>
            <person name="Malmstrom R."/>
            <person name="Stieglmeier M."/>
            <person name="Klingl A."/>
            <person name="Woyke T."/>
            <person name="Ryan C.M."/>
            <person name="Banfield J.F."/>
        </authorList>
    </citation>
    <scope>NUCLEOTIDE SEQUENCE [LARGE SCALE GENOMIC DNA]</scope>
</reference>
<feature type="domain" description="Membrane protein 6-pyruvoyl-tetrahydropterin synthase-related" evidence="2">
    <location>
        <begin position="82"/>
        <end position="256"/>
    </location>
</feature>
<evidence type="ECO:0000313" key="4">
    <source>
        <dbReference type="Proteomes" id="UP000230093"/>
    </source>
</evidence>
<dbReference type="AlphaFoldDB" id="A0A2H0W9U6"/>
<accession>A0A2H0W9U6</accession>